<dbReference type="RefSeq" id="WP_119754298.1">
    <property type="nucleotide sequence ID" value="NZ_CP032382.1"/>
</dbReference>
<evidence type="ECO:0000313" key="1">
    <source>
        <dbReference type="EMBL" id="AYB31004.1"/>
    </source>
</evidence>
<dbReference type="EMBL" id="CP032382">
    <property type="protein sequence ID" value="AYB31004.1"/>
    <property type="molecule type" value="Genomic_DNA"/>
</dbReference>
<dbReference type="Proteomes" id="UP000266183">
    <property type="component" value="Chromosome"/>
</dbReference>
<dbReference type="Pfam" id="PF10851">
    <property type="entry name" value="DUF2652"/>
    <property type="match status" value="1"/>
</dbReference>
<dbReference type="AlphaFoldDB" id="A0A385SJ94"/>
<sequence length="361" mass="41823">MENKGLVFIPDISGFSRFVSETEIEHSRLIIQELLEILINANQIGLEVSEIEGDAILFYKFGDPPDLKALYTQVEHMFCSFHRNLIAYELSKYCQCKACLSAINLSLKIITHYGEFTGYTVRNFSKLIGKDIIVAHQLLKNDIADHEYWLITKSLLKDKPLGPADWIEWNIGAKQTETGDVSYHYAQLGYLKKELPQEEALPPQLAKKLRVISVSEAYDTDMITMFHACGNFNYRARWQEGVEKVEELSHYLPRIGMRCRCTYTDGKVITYVSSYYKYQPERIEFSETDEKDKSVTYFTLEKLAPLKTKLTIDFYLNKTLPAEFVFRLVKKKKVEEAFQKSLQTLKVFAKDLYIPSAKDFL</sequence>
<dbReference type="OrthoDB" id="625021at2"/>
<keyword evidence="2" id="KW-1185">Reference proteome</keyword>
<proteinExistence type="predicted"/>
<evidence type="ECO:0000313" key="2">
    <source>
        <dbReference type="Proteomes" id="UP000266183"/>
    </source>
</evidence>
<name>A0A385SJ94_9BACT</name>
<reference evidence="2" key="1">
    <citation type="submission" date="2018-09" db="EMBL/GenBank/DDBJ databases">
        <title>Chryseolinea sp. KIS68-18 isolated from soil.</title>
        <authorList>
            <person name="Weon H.-Y."/>
            <person name="Kwon S.-W."/>
            <person name="Lee S.A."/>
        </authorList>
    </citation>
    <scope>NUCLEOTIDE SEQUENCE [LARGE SCALE GENOMIC DNA]</scope>
    <source>
        <strain evidence="2">KIS68-18</strain>
    </source>
</reference>
<accession>A0A385SJ94</accession>
<dbReference type="CDD" id="cd07812">
    <property type="entry name" value="SRPBCC"/>
    <property type="match status" value="1"/>
</dbReference>
<organism evidence="1 2">
    <name type="scientific">Chryseolinea soli</name>
    <dbReference type="NCBI Taxonomy" id="2321403"/>
    <lineage>
        <taxon>Bacteria</taxon>
        <taxon>Pseudomonadati</taxon>
        <taxon>Bacteroidota</taxon>
        <taxon>Cytophagia</taxon>
        <taxon>Cytophagales</taxon>
        <taxon>Fulvivirgaceae</taxon>
        <taxon>Chryseolinea</taxon>
    </lineage>
</organism>
<protein>
    <submittedName>
        <fullName evidence="1">DUF2652 domain-containing protein</fullName>
    </submittedName>
</protein>
<dbReference type="InterPro" id="IPR020503">
    <property type="entry name" value="Uncharacterised_Rv2561"/>
</dbReference>
<dbReference type="KEGG" id="chk:D4L85_10625"/>
<dbReference type="SUPFAM" id="SSF55961">
    <property type="entry name" value="Bet v1-like"/>
    <property type="match status" value="1"/>
</dbReference>
<gene>
    <name evidence="1" type="ORF">D4L85_10625</name>
</gene>